<dbReference type="Proteomes" id="UP000298030">
    <property type="component" value="Unassembled WGS sequence"/>
</dbReference>
<dbReference type="AlphaFoldDB" id="A0A4Y7SNR3"/>
<dbReference type="STRING" id="71717.A0A4Y7SNR3"/>
<evidence type="ECO:0000313" key="2">
    <source>
        <dbReference type="Proteomes" id="UP000298030"/>
    </source>
</evidence>
<protein>
    <submittedName>
        <fullName evidence="1">Uncharacterized protein</fullName>
    </submittedName>
</protein>
<dbReference type="EMBL" id="QPFP01000077">
    <property type="protein sequence ID" value="TEB23543.1"/>
    <property type="molecule type" value="Genomic_DNA"/>
</dbReference>
<gene>
    <name evidence="1" type="ORF">FA13DRAFT_1798020</name>
</gene>
<reference evidence="1 2" key="1">
    <citation type="journal article" date="2019" name="Nat. Ecol. Evol.">
        <title>Megaphylogeny resolves global patterns of mushroom evolution.</title>
        <authorList>
            <person name="Varga T."/>
            <person name="Krizsan K."/>
            <person name="Foldi C."/>
            <person name="Dima B."/>
            <person name="Sanchez-Garcia M."/>
            <person name="Sanchez-Ramirez S."/>
            <person name="Szollosi G.J."/>
            <person name="Szarkandi J.G."/>
            <person name="Papp V."/>
            <person name="Albert L."/>
            <person name="Andreopoulos W."/>
            <person name="Angelini C."/>
            <person name="Antonin V."/>
            <person name="Barry K.W."/>
            <person name="Bougher N.L."/>
            <person name="Buchanan P."/>
            <person name="Buyck B."/>
            <person name="Bense V."/>
            <person name="Catcheside P."/>
            <person name="Chovatia M."/>
            <person name="Cooper J."/>
            <person name="Damon W."/>
            <person name="Desjardin D."/>
            <person name="Finy P."/>
            <person name="Geml J."/>
            <person name="Haridas S."/>
            <person name="Hughes K."/>
            <person name="Justo A."/>
            <person name="Karasinski D."/>
            <person name="Kautmanova I."/>
            <person name="Kiss B."/>
            <person name="Kocsube S."/>
            <person name="Kotiranta H."/>
            <person name="LaButti K.M."/>
            <person name="Lechner B.E."/>
            <person name="Liimatainen K."/>
            <person name="Lipzen A."/>
            <person name="Lukacs Z."/>
            <person name="Mihaltcheva S."/>
            <person name="Morgado L.N."/>
            <person name="Niskanen T."/>
            <person name="Noordeloos M.E."/>
            <person name="Ohm R.A."/>
            <person name="Ortiz-Santana B."/>
            <person name="Ovrebo C."/>
            <person name="Racz N."/>
            <person name="Riley R."/>
            <person name="Savchenko A."/>
            <person name="Shiryaev A."/>
            <person name="Soop K."/>
            <person name="Spirin V."/>
            <person name="Szebenyi C."/>
            <person name="Tomsovsky M."/>
            <person name="Tulloss R.E."/>
            <person name="Uehling J."/>
            <person name="Grigoriev I.V."/>
            <person name="Vagvolgyi C."/>
            <person name="Papp T."/>
            <person name="Martin F.M."/>
            <person name="Miettinen O."/>
            <person name="Hibbett D.S."/>
            <person name="Nagy L.G."/>
        </authorList>
    </citation>
    <scope>NUCLEOTIDE SEQUENCE [LARGE SCALE GENOMIC DNA]</scope>
    <source>
        <strain evidence="1 2">FP101781</strain>
    </source>
</reference>
<name>A0A4Y7SNR3_COPMI</name>
<evidence type="ECO:0000313" key="1">
    <source>
        <dbReference type="EMBL" id="TEB23543.1"/>
    </source>
</evidence>
<accession>A0A4Y7SNR3</accession>
<organism evidence="1 2">
    <name type="scientific">Coprinellus micaceus</name>
    <name type="common">Glistening ink-cap mushroom</name>
    <name type="synonym">Coprinus micaceus</name>
    <dbReference type="NCBI Taxonomy" id="71717"/>
    <lineage>
        <taxon>Eukaryota</taxon>
        <taxon>Fungi</taxon>
        <taxon>Dikarya</taxon>
        <taxon>Basidiomycota</taxon>
        <taxon>Agaricomycotina</taxon>
        <taxon>Agaricomycetes</taxon>
        <taxon>Agaricomycetidae</taxon>
        <taxon>Agaricales</taxon>
        <taxon>Agaricineae</taxon>
        <taxon>Psathyrellaceae</taxon>
        <taxon>Coprinellus</taxon>
    </lineage>
</organism>
<comment type="caution">
    <text evidence="1">The sequence shown here is derived from an EMBL/GenBank/DDBJ whole genome shotgun (WGS) entry which is preliminary data.</text>
</comment>
<sequence>MSGVCFNLKNFSPPPENASLYGNSLTRNGIDGLLLSSASSHRDSRAVAESLPSRVALPGDALARNADVLERANRQLLAGLSKLAPLRHIRLLTSQEDIDGIGRELWAHQQVVIQEVEPSWGWDSDSYSEACNRNIERIFPPQDRLRQLQIHGRNGLISKLADSQLSASRAPSFQCVDLRVPWDFVPQQDPLAPVTMAKILRANTRVARLTIEGSNHQARVHGAALRRIQADPTFYSTQPFLASLAACDRLTFLSINRIMFKGGDTLLDILRVVTSLPELRYAVVCPFPISREARDFLRPAPFSVLEVIARANIHLRYLSTMVDLHSLNDIPDIPPDCVFHNSMRSLSLHPCDVRGFPNPTVPGQLKIAQYLARIFPSIHAAIRRELGAGVTGNLSPTPPAQIGFWEPIGYMIAAFQVSRHDPTQTSEVCKKDVGTQTDMTIIEGTS</sequence>
<keyword evidence="2" id="KW-1185">Reference proteome</keyword>
<proteinExistence type="predicted"/>